<comment type="caution">
    <text evidence="1">The sequence shown here is derived from an EMBL/GenBank/DDBJ whole genome shotgun (WGS) entry which is preliminary data.</text>
</comment>
<reference evidence="1" key="1">
    <citation type="journal article" date="2021" name="Mol. Ecol. Resour.">
        <title>Apolygus lucorum genome provides insights into omnivorousness and mesophyll feeding.</title>
        <authorList>
            <person name="Liu Y."/>
            <person name="Liu H."/>
            <person name="Wang H."/>
            <person name="Huang T."/>
            <person name="Liu B."/>
            <person name="Yang B."/>
            <person name="Yin L."/>
            <person name="Li B."/>
            <person name="Zhang Y."/>
            <person name="Zhang S."/>
            <person name="Jiang F."/>
            <person name="Zhang X."/>
            <person name="Ren Y."/>
            <person name="Wang B."/>
            <person name="Wang S."/>
            <person name="Lu Y."/>
            <person name="Wu K."/>
            <person name="Fan W."/>
            <person name="Wang G."/>
        </authorList>
    </citation>
    <scope>NUCLEOTIDE SEQUENCE</scope>
    <source>
        <strain evidence="1">12Hb</strain>
    </source>
</reference>
<dbReference type="AlphaFoldDB" id="A0A8S9XF15"/>
<accession>A0A8S9XF15</accession>
<evidence type="ECO:0000313" key="1">
    <source>
        <dbReference type="EMBL" id="KAF6206868.1"/>
    </source>
</evidence>
<dbReference type="EMBL" id="WIXP02000008">
    <property type="protein sequence ID" value="KAF6206868.1"/>
    <property type="molecule type" value="Genomic_DNA"/>
</dbReference>
<dbReference type="Proteomes" id="UP000466442">
    <property type="component" value="Unassembled WGS sequence"/>
</dbReference>
<proteinExistence type="predicted"/>
<organism evidence="1 2">
    <name type="scientific">Apolygus lucorum</name>
    <name type="common">Small green plant bug</name>
    <name type="synonym">Lygocoris lucorum</name>
    <dbReference type="NCBI Taxonomy" id="248454"/>
    <lineage>
        <taxon>Eukaryota</taxon>
        <taxon>Metazoa</taxon>
        <taxon>Ecdysozoa</taxon>
        <taxon>Arthropoda</taxon>
        <taxon>Hexapoda</taxon>
        <taxon>Insecta</taxon>
        <taxon>Pterygota</taxon>
        <taxon>Neoptera</taxon>
        <taxon>Paraneoptera</taxon>
        <taxon>Hemiptera</taxon>
        <taxon>Heteroptera</taxon>
        <taxon>Panheteroptera</taxon>
        <taxon>Cimicomorpha</taxon>
        <taxon>Miridae</taxon>
        <taxon>Mirini</taxon>
        <taxon>Apolygus</taxon>
    </lineage>
</organism>
<dbReference type="OrthoDB" id="6628845at2759"/>
<sequence>MDVFRSAVRSVLCYAAPCWGWREHGGAERVQLMFIRRLFRLPRFAPNYILHLETGLNTVSEFTLEALFGYRLRVARLQDSRLPRIVVREVIGKNVSWARHLDHLSTELDVHNHLDSLDCKMIRAQADALLREFKKSKREQF</sequence>
<keyword evidence="2" id="KW-1185">Reference proteome</keyword>
<name>A0A8S9XF15_APOLU</name>
<gene>
    <name evidence="1" type="ORF">GE061_018104</name>
</gene>
<protein>
    <submittedName>
        <fullName evidence="1">Uncharacterized protein</fullName>
    </submittedName>
</protein>
<evidence type="ECO:0000313" key="2">
    <source>
        <dbReference type="Proteomes" id="UP000466442"/>
    </source>
</evidence>